<dbReference type="RefSeq" id="WP_349299349.1">
    <property type="nucleotide sequence ID" value="NZ_JBEDNQ010000007.1"/>
</dbReference>
<organism evidence="3 4">
    <name type="scientific">Pseudonocardia nematodicida</name>
    <dbReference type="NCBI Taxonomy" id="1206997"/>
    <lineage>
        <taxon>Bacteria</taxon>
        <taxon>Bacillati</taxon>
        <taxon>Actinomycetota</taxon>
        <taxon>Actinomycetes</taxon>
        <taxon>Pseudonocardiales</taxon>
        <taxon>Pseudonocardiaceae</taxon>
        <taxon>Pseudonocardia</taxon>
    </lineage>
</organism>
<dbReference type="PANTHER" id="PTHR46825">
    <property type="entry name" value="D-ALANYL-D-ALANINE-CARBOXYPEPTIDASE/ENDOPEPTIDASE AMPH"/>
    <property type="match status" value="1"/>
</dbReference>
<dbReference type="Proteomes" id="UP001494902">
    <property type="component" value="Unassembled WGS sequence"/>
</dbReference>
<sequence>MPMPTRAARRSRLLFAGLVVLAGVLSCAAPAARPSAAPVMAADSRAAPPGGPLERLTPAVQELLDEMSVPGAVVLVDTGGDRYLRAFGTRRIGADDPVGTGDHFRIGSITKTMTGTALLQLAGEGRVALTDPVSKYRPEVPGGDRITLAELLEMRSGLASYTTQLPLNQAADDDPARIWSPDELAAMGTAVPPVAAPGEEFYYSNTNTVLAGLVVEQVTGQDLRTVLQERVFTPLGLTSTSFPAPADAALPVPYPQGYLFGTNVSTLSSPALPEAEQRAAAAGTLRPNDVTGLNPSWAWAAGAAISTAEDLAVYAQALVDGRLLPPAVAAERTRSVRPIDPADPASPGYGLALARFGPMLGHDGSLPGYQSFMGHDPKTGATLVVLTDLQAAPDGRETANTVAMKVLELL</sequence>
<dbReference type="SUPFAM" id="SSF56601">
    <property type="entry name" value="beta-lactamase/transpeptidase-like"/>
    <property type="match status" value="1"/>
</dbReference>
<dbReference type="EC" id="3.1.1.103" evidence="3"/>
<dbReference type="EMBL" id="JBEDNQ010000007">
    <property type="protein sequence ID" value="MEQ3552280.1"/>
    <property type="molecule type" value="Genomic_DNA"/>
</dbReference>
<comment type="caution">
    <text evidence="3">The sequence shown here is derived from an EMBL/GenBank/DDBJ whole genome shotgun (WGS) entry which is preliminary data.</text>
</comment>
<keyword evidence="1" id="KW-0732">Signal</keyword>
<dbReference type="PROSITE" id="PS51257">
    <property type="entry name" value="PROKAR_LIPOPROTEIN"/>
    <property type="match status" value="1"/>
</dbReference>
<keyword evidence="3" id="KW-0378">Hydrolase</keyword>
<dbReference type="InterPro" id="IPR001466">
    <property type="entry name" value="Beta-lactam-related"/>
</dbReference>
<name>A0ABV1KCT9_9PSEU</name>
<accession>A0ABV1KCT9</accession>
<evidence type="ECO:0000313" key="4">
    <source>
        <dbReference type="Proteomes" id="UP001494902"/>
    </source>
</evidence>
<feature type="signal peptide" evidence="1">
    <location>
        <begin position="1"/>
        <end position="31"/>
    </location>
</feature>
<dbReference type="PANTHER" id="PTHR46825:SF7">
    <property type="entry name" value="D-ALANYL-D-ALANINE CARBOXYPEPTIDASE"/>
    <property type="match status" value="1"/>
</dbReference>
<dbReference type="Gene3D" id="3.40.710.10">
    <property type="entry name" value="DD-peptidase/beta-lactamase superfamily"/>
    <property type="match status" value="1"/>
</dbReference>
<dbReference type="GO" id="GO:0016787">
    <property type="term" value="F:hydrolase activity"/>
    <property type="evidence" value="ECO:0007669"/>
    <property type="project" value="UniProtKB-KW"/>
</dbReference>
<dbReference type="InterPro" id="IPR050491">
    <property type="entry name" value="AmpC-like"/>
</dbReference>
<keyword evidence="4" id="KW-1185">Reference proteome</keyword>
<evidence type="ECO:0000259" key="2">
    <source>
        <dbReference type="Pfam" id="PF00144"/>
    </source>
</evidence>
<evidence type="ECO:0000256" key="1">
    <source>
        <dbReference type="SAM" id="SignalP"/>
    </source>
</evidence>
<dbReference type="InterPro" id="IPR012338">
    <property type="entry name" value="Beta-lactam/transpept-like"/>
</dbReference>
<dbReference type="Pfam" id="PF00144">
    <property type="entry name" value="Beta-lactamase"/>
    <property type="match status" value="1"/>
</dbReference>
<gene>
    <name evidence="3" type="ORF">WIS52_17545</name>
</gene>
<feature type="domain" description="Beta-lactamase-related" evidence="2">
    <location>
        <begin position="59"/>
        <end position="403"/>
    </location>
</feature>
<evidence type="ECO:0000313" key="3">
    <source>
        <dbReference type="EMBL" id="MEQ3552280.1"/>
    </source>
</evidence>
<proteinExistence type="predicted"/>
<feature type="chain" id="PRO_5046277723" evidence="1">
    <location>
        <begin position="32"/>
        <end position="410"/>
    </location>
</feature>
<protein>
    <submittedName>
        <fullName evidence="3">Serine hydrolase domain-containing protein</fullName>
        <ecNumber evidence="3">3.1.1.103</ecNumber>
    </submittedName>
</protein>
<reference evidence="3 4" key="1">
    <citation type="submission" date="2024-03" db="EMBL/GenBank/DDBJ databases">
        <title>Draft genome sequence of Pseudonocardia nematodicida JCM 31783.</title>
        <authorList>
            <person name="Butdee W."/>
            <person name="Duangmal K."/>
        </authorList>
    </citation>
    <scope>NUCLEOTIDE SEQUENCE [LARGE SCALE GENOMIC DNA]</scope>
    <source>
        <strain evidence="3 4">JCM 31783</strain>
    </source>
</reference>